<dbReference type="Proteomes" id="UP000283090">
    <property type="component" value="Unassembled WGS sequence"/>
</dbReference>
<protein>
    <submittedName>
        <fullName evidence="2">Uncharacterized protein</fullName>
    </submittedName>
</protein>
<dbReference type="VEuPathDB" id="FungiDB:DFL_008939"/>
<evidence type="ECO:0000256" key="1">
    <source>
        <dbReference type="SAM" id="SignalP"/>
    </source>
</evidence>
<dbReference type="GeneID" id="93591250"/>
<keyword evidence="1" id="KW-0732">Signal</keyword>
<gene>
    <name evidence="2" type="ORF">DFL_008939</name>
</gene>
<dbReference type="AlphaFoldDB" id="A0A436ZQ79"/>
<organism evidence="2 3">
    <name type="scientific">Arthrobotrys flagrans</name>
    <name type="common">Nematode-trapping fungus</name>
    <name type="synonym">Trichothecium flagrans</name>
    <dbReference type="NCBI Taxonomy" id="97331"/>
    <lineage>
        <taxon>Eukaryota</taxon>
        <taxon>Fungi</taxon>
        <taxon>Dikarya</taxon>
        <taxon>Ascomycota</taxon>
        <taxon>Pezizomycotina</taxon>
        <taxon>Orbiliomycetes</taxon>
        <taxon>Orbiliales</taxon>
        <taxon>Orbiliaceae</taxon>
        <taxon>Arthrobotrys</taxon>
    </lineage>
</organism>
<dbReference type="OrthoDB" id="5341885at2759"/>
<feature type="chain" id="PRO_5019460224" evidence="1">
    <location>
        <begin position="24"/>
        <end position="208"/>
    </location>
</feature>
<comment type="caution">
    <text evidence="2">The sequence shown here is derived from an EMBL/GenBank/DDBJ whole genome shotgun (WGS) entry which is preliminary data.</text>
</comment>
<name>A0A436ZQ79_ARTFL</name>
<evidence type="ECO:0000313" key="3">
    <source>
        <dbReference type="Proteomes" id="UP000283090"/>
    </source>
</evidence>
<feature type="signal peptide" evidence="1">
    <location>
        <begin position="1"/>
        <end position="23"/>
    </location>
</feature>
<reference evidence="2 3" key="1">
    <citation type="submission" date="2019-01" db="EMBL/GenBank/DDBJ databases">
        <title>Intercellular communication is required for trap formation in the nematode-trapping fungus Duddingtonia flagrans.</title>
        <authorList>
            <person name="Youssar L."/>
            <person name="Wernet V."/>
            <person name="Hensel N."/>
            <person name="Hildebrandt H.-G."/>
            <person name="Fischer R."/>
        </authorList>
    </citation>
    <scope>NUCLEOTIDE SEQUENCE [LARGE SCALE GENOMIC DNA]</scope>
    <source>
        <strain evidence="2 3">CBS H-5679</strain>
    </source>
</reference>
<dbReference type="RefSeq" id="XP_067486605.1">
    <property type="nucleotide sequence ID" value="XM_067638747.1"/>
</dbReference>
<evidence type="ECO:0000313" key="2">
    <source>
        <dbReference type="EMBL" id="RVD81061.1"/>
    </source>
</evidence>
<sequence>MQFSMLIQATVLVLFAHIAAAVALPIEDHLPVKRGASGAMRFTGSIYPGGPAVDLTGTINDVFPKLIKLYPNLKPVTAPTTSTSPNPSLAKRAFKKNTRCIKESADRADYYTVINHALPYIRAIGNLMCEAPLGWGCASIYCVPSPIANIRLCNGWATPTKVPCIKVWEAAVVVAEKCTAGAKKSIRGQQQSDIGNYTVAITAVPCFL</sequence>
<accession>A0A436ZQ79</accession>
<keyword evidence="3" id="KW-1185">Reference proteome</keyword>
<dbReference type="EMBL" id="SAEB01000012">
    <property type="protein sequence ID" value="RVD81061.1"/>
    <property type="molecule type" value="Genomic_DNA"/>
</dbReference>
<proteinExistence type="predicted"/>